<keyword evidence="1" id="KW-0812">Transmembrane</keyword>
<dbReference type="GO" id="GO:0016020">
    <property type="term" value="C:membrane"/>
    <property type="evidence" value="ECO:0007669"/>
    <property type="project" value="InterPro"/>
</dbReference>
<sequence>MLFALLGFALLSCGDGLIKSTAGQWPGMAVAALRFTLGAIGLGLVLLIREGPQGFRFPRPKVQLARGFFLAGATVTFFSSIFLMPLATATSIQFMAPLLTAVISSILYKERLSPGRWVATLIAFVGVMIVLRPSFADLGPAALLPLAAAFGMSGLMMSNARAAGSGSVLLMQFLVAAVAAPLLILYAVLGHLSGMPSLHIGWPSWYVVIVCATVAVSASFSHMFVYLATARSSAATVAPMVYVQIIVAIAIGVVFYRDYPDLVALAGTGVIIASGIYLLRDGRR</sequence>
<dbReference type="AlphaFoldDB" id="A0A7V8RAA4"/>
<dbReference type="Proteomes" id="UP000589292">
    <property type="component" value="Unassembled WGS sequence"/>
</dbReference>
<feature type="transmembrane region" description="Helical" evidence="1">
    <location>
        <begin position="138"/>
        <end position="157"/>
    </location>
</feature>
<dbReference type="SUPFAM" id="SSF103481">
    <property type="entry name" value="Multidrug resistance efflux transporter EmrE"/>
    <property type="match status" value="2"/>
</dbReference>
<feature type="transmembrane region" description="Helical" evidence="1">
    <location>
        <begin position="92"/>
        <end position="108"/>
    </location>
</feature>
<dbReference type="PANTHER" id="PTHR22911">
    <property type="entry name" value="ACYL-MALONYL CONDENSING ENZYME-RELATED"/>
    <property type="match status" value="1"/>
</dbReference>
<evidence type="ECO:0000259" key="2">
    <source>
        <dbReference type="Pfam" id="PF00892"/>
    </source>
</evidence>
<dbReference type="EMBL" id="VDES01000001">
    <property type="protein sequence ID" value="MBA1372777.1"/>
    <property type="molecule type" value="Genomic_DNA"/>
</dbReference>
<accession>A0A7V8RAA4</accession>
<keyword evidence="1" id="KW-1133">Transmembrane helix</keyword>
<evidence type="ECO:0000313" key="4">
    <source>
        <dbReference type="Proteomes" id="UP000589292"/>
    </source>
</evidence>
<dbReference type="InterPro" id="IPR037185">
    <property type="entry name" value="EmrE-like"/>
</dbReference>
<dbReference type="InterPro" id="IPR000620">
    <property type="entry name" value="EamA_dom"/>
</dbReference>
<feature type="domain" description="EamA" evidence="2">
    <location>
        <begin position="2"/>
        <end position="131"/>
    </location>
</feature>
<reference evidence="3 4" key="1">
    <citation type="journal article" date="1994" name="Int. J. Syst. Bacteriol.">
        <title>Phylogenetic positions of novel aerobic, bacteriochlorophyll a-containing bacteria and description of Roseococcus thiosulfatophilus gen. nov., sp. nov., Erythromicrobium ramosum gen. nov., sp. nov., and Erythrobacter litoralis sp. nov.</title>
        <authorList>
            <person name="Yurkov V."/>
            <person name="Stackebrandt E."/>
            <person name="Holmes A."/>
            <person name="Fuerst J.A."/>
            <person name="Hugenholtz P."/>
            <person name="Golecki J."/>
            <person name="Gad'on N."/>
            <person name="Gorlenko V.M."/>
            <person name="Kompantseva E.I."/>
            <person name="Drews G."/>
        </authorList>
    </citation>
    <scope>NUCLEOTIDE SEQUENCE [LARGE SCALE GENOMIC DNA]</scope>
    <source>
        <strain evidence="3 4">KR-99</strain>
    </source>
</reference>
<evidence type="ECO:0000256" key="1">
    <source>
        <dbReference type="SAM" id="Phobius"/>
    </source>
</evidence>
<feature type="transmembrane region" description="Helical" evidence="1">
    <location>
        <begin position="68"/>
        <end position="86"/>
    </location>
</feature>
<feature type="transmembrane region" description="Helical" evidence="1">
    <location>
        <begin position="28"/>
        <end position="48"/>
    </location>
</feature>
<comment type="caution">
    <text evidence="3">The sequence shown here is derived from an EMBL/GenBank/DDBJ whole genome shotgun (WGS) entry which is preliminary data.</text>
</comment>
<name>A0A7V8RAA4_9SPHN</name>
<feature type="transmembrane region" description="Helical" evidence="1">
    <location>
        <begin position="115"/>
        <end position="132"/>
    </location>
</feature>
<dbReference type="PANTHER" id="PTHR22911:SF103">
    <property type="entry name" value="BLR2811 PROTEIN"/>
    <property type="match status" value="1"/>
</dbReference>
<feature type="transmembrane region" description="Helical" evidence="1">
    <location>
        <begin position="234"/>
        <end position="256"/>
    </location>
</feature>
<keyword evidence="4" id="KW-1185">Reference proteome</keyword>
<organism evidence="3 4">
    <name type="scientific">Sphingomonas ursincola</name>
    <dbReference type="NCBI Taxonomy" id="56361"/>
    <lineage>
        <taxon>Bacteria</taxon>
        <taxon>Pseudomonadati</taxon>
        <taxon>Pseudomonadota</taxon>
        <taxon>Alphaproteobacteria</taxon>
        <taxon>Sphingomonadales</taxon>
        <taxon>Sphingomonadaceae</taxon>
        <taxon>Sphingomonas</taxon>
    </lineage>
</organism>
<feature type="transmembrane region" description="Helical" evidence="1">
    <location>
        <begin position="169"/>
        <end position="192"/>
    </location>
</feature>
<feature type="transmembrane region" description="Helical" evidence="1">
    <location>
        <begin position="262"/>
        <end position="279"/>
    </location>
</feature>
<protein>
    <submittedName>
        <fullName evidence="3">DMT family transporter</fullName>
    </submittedName>
</protein>
<proteinExistence type="predicted"/>
<dbReference type="Pfam" id="PF00892">
    <property type="entry name" value="EamA"/>
    <property type="match status" value="1"/>
</dbReference>
<keyword evidence="1" id="KW-0472">Membrane</keyword>
<feature type="transmembrane region" description="Helical" evidence="1">
    <location>
        <begin position="204"/>
        <end position="227"/>
    </location>
</feature>
<gene>
    <name evidence="3" type="ORF">FG486_00350</name>
</gene>
<evidence type="ECO:0000313" key="3">
    <source>
        <dbReference type="EMBL" id="MBA1372777.1"/>
    </source>
</evidence>